<gene>
    <name evidence="3" type="ORF">EMO91_12025</name>
</gene>
<sequence>MSLIPFIDIIYPVFKAYNLWKMASWMELQQIVQHVLESRCETQTLEIKAAAEGTPRVYDTLSAFSNQNEGGIILFGIDEQHGFDICGVYDAQDLQKKVHGQCESMTPEIRPAFETMVADGKTIVAAYISGHPMSERPVYRTSKGITEGSYTRIGDADVRMTATELYDIETFKEGRRDDISTSPAASLDALDARKISRFILNATKERPLLSRRTDDEILSLTGIIRDDRPTLAGMLTLGDYPQRAYPNLCITAIAVNGTSISPDATGERFLDSKRYEGTIEDMLEGAQSFVAHNSRTKVVIKDGERIDVPEYPETAIREIILNALMHRDYGPYCNGTPVRLTLFSDRLECWNPGGVYGGQNIDDIGYANMPTRNPTLVSLLEIQKTAENRHSGIPVIREEAASRGLRQPEFLDRNGSFLVRFFNENAVPSADDQTTATVNRVETFARQDTSQLTHQTDDDHHDHHGNVRNNPETMRRMILRYCHEPRSAKDIAEHFDYNITYMRKTFIRPMVEEGALTRTMPDKPRSKYQRYLATDQHTAL</sequence>
<reference evidence="3 4" key="1">
    <citation type="journal article" date="2019" name="Syst. Appl. Microbiol.">
        <title>Characterization of Bifidobacterium species in feaces of the Egyptian fruit bat: Description of B. vespertilionis sp. nov. and B. rousetti sp. nov.</title>
        <authorList>
            <person name="Modesto M."/>
            <person name="Satti M."/>
            <person name="Watanabe K."/>
            <person name="Puglisi E."/>
            <person name="Morelli L."/>
            <person name="Huang C.-H."/>
            <person name="Liou J.-S."/>
            <person name="Miyashita M."/>
            <person name="Tamura T."/>
            <person name="Saito S."/>
            <person name="Mori K."/>
            <person name="Huang L."/>
            <person name="Sciavilla P."/>
            <person name="Sandri C."/>
            <person name="Spiezio C."/>
            <person name="Vitali F."/>
            <person name="Cavalieri D."/>
            <person name="Perpetuini G."/>
            <person name="Tofalo R."/>
            <person name="Bonetti A."/>
            <person name="Arita M."/>
            <person name="Mattarelli P."/>
        </authorList>
    </citation>
    <scope>NUCLEOTIDE SEQUENCE [LARGE SCALE GENOMIC DNA]</scope>
    <source>
        <strain evidence="3 4">RST17</strain>
    </source>
</reference>
<dbReference type="InterPro" id="IPR007421">
    <property type="entry name" value="Schlafen_AlbA_2_dom"/>
</dbReference>
<dbReference type="AlphaFoldDB" id="A0A5M9ZGQ9"/>
<dbReference type="Pfam" id="PF04326">
    <property type="entry name" value="SLFN_AlbA_2"/>
    <property type="match status" value="1"/>
</dbReference>
<proteinExistence type="predicted"/>
<evidence type="ECO:0000259" key="2">
    <source>
        <dbReference type="Pfam" id="PF04326"/>
    </source>
</evidence>
<dbReference type="InterPro" id="IPR038475">
    <property type="entry name" value="RecG_C_sf"/>
</dbReference>
<organism evidence="3 4">
    <name type="scientific">Bifidobacterium myosotis</name>
    <dbReference type="NCBI Taxonomy" id="1630166"/>
    <lineage>
        <taxon>Bacteria</taxon>
        <taxon>Bacillati</taxon>
        <taxon>Actinomycetota</taxon>
        <taxon>Actinomycetes</taxon>
        <taxon>Bifidobacteriales</taxon>
        <taxon>Bifidobacteriaceae</taxon>
        <taxon>Bifidobacterium</taxon>
    </lineage>
</organism>
<accession>A0A5M9ZGQ9</accession>
<name>A0A5M9ZGQ9_9BIFI</name>
<evidence type="ECO:0000313" key="3">
    <source>
        <dbReference type="EMBL" id="KAA8825679.1"/>
    </source>
</evidence>
<protein>
    <submittedName>
        <fullName evidence="3">AAA family ATPase</fullName>
    </submittedName>
</protein>
<evidence type="ECO:0000256" key="1">
    <source>
        <dbReference type="SAM" id="MobiDB-lite"/>
    </source>
</evidence>
<dbReference type="Proteomes" id="UP000410049">
    <property type="component" value="Unassembled WGS sequence"/>
</dbReference>
<dbReference type="InterPro" id="IPR038461">
    <property type="entry name" value="Schlafen_AlbA_2_dom_sf"/>
</dbReference>
<dbReference type="PANTHER" id="PTHR30595">
    <property type="entry name" value="GLPR-RELATED TRANSCRIPTIONAL REPRESSOR"/>
    <property type="match status" value="1"/>
</dbReference>
<comment type="caution">
    <text evidence="3">The sequence shown here is derived from an EMBL/GenBank/DDBJ whole genome shotgun (WGS) entry which is preliminary data.</text>
</comment>
<dbReference type="EMBL" id="RZUH01000014">
    <property type="protein sequence ID" value="KAA8825679.1"/>
    <property type="molecule type" value="Genomic_DNA"/>
</dbReference>
<feature type="region of interest" description="Disordered" evidence="1">
    <location>
        <begin position="448"/>
        <end position="472"/>
    </location>
</feature>
<dbReference type="Pfam" id="PF13749">
    <property type="entry name" value="HATPase_c_4"/>
    <property type="match status" value="1"/>
</dbReference>
<feature type="compositionally biased region" description="Basic and acidic residues" evidence="1">
    <location>
        <begin position="455"/>
        <end position="465"/>
    </location>
</feature>
<dbReference type="RefSeq" id="WP_150380142.1">
    <property type="nucleotide sequence ID" value="NZ_RZUH01000014.1"/>
</dbReference>
<dbReference type="PANTHER" id="PTHR30595:SF6">
    <property type="entry name" value="SCHLAFEN ALBA-2 DOMAIN-CONTAINING PROTEIN"/>
    <property type="match status" value="1"/>
</dbReference>
<feature type="domain" description="Schlafen AlbA-2" evidence="2">
    <location>
        <begin position="41"/>
        <end position="160"/>
    </location>
</feature>
<dbReference type="Gene3D" id="3.30.950.30">
    <property type="entry name" value="Schlafen, AAA domain"/>
    <property type="match status" value="1"/>
</dbReference>
<evidence type="ECO:0000313" key="4">
    <source>
        <dbReference type="Proteomes" id="UP000410049"/>
    </source>
</evidence>
<dbReference type="Gene3D" id="3.30.565.60">
    <property type="match status" value="1"/>
</dbReference>